<evidence type="ECO:0000259" key="1">
    <source>
        <dbReference type="PROSITE" id="PS51819"/>
    </source>
</evidence>
<organism evidence="2 3">
    <name type="scientific">Metabacillus mangrovi</name>
    <dbReference type="NCBI Taxonomy" id="1491830"/>
    <lineage>
        <taxon>Bacteria</taxon>
        <taxon>Bacillati</taxon>
        <taxon>Bacillota</taxon>
        <taxon>Bacilli</taxon>
        <taxon>Bacillales</taxon>
        <taxon>Bacillaceae</taxon>
        <taxon>Metabacillus</taxon>
    </lineage>
</organism>
<dbReference type="SUPFAM" id="SSF54593">
    <property type="entry name" value="Glyoxalase/Bleomycin resistance protein/Dihydroxybiphenyl dioxygenase"/>
    <property type="match status" value="1"/>
</dbReference>
<reference evidence="2 3" key="1">
    <citation type="journal article" date="2017" name="Int. J. Syst. Evol. Microbiol.">
        <title>Bacillus mangrovi sp. nov., isolated from a sediment sample from a mangrove forest.</title>
        <authorList>
            <person name="Gupta V."/>
            <person name="Singh P.K."/>
            <person name="Korpole S."/>
            <person name="Tanuku N.R.S."/>
            <person name="Pinnaka A.K."/>
        </authorList>
    </citation>
    <scope>NUCLEOTIDE SEQUENCE [LARGE SCALE GENOMIC DNA]</scope>
    <source>
        <strain evidence="2 3">KCTC 33872</strain>
    </source>
</reference>
<dbReference type="PANTHER" id="PTHR36503:SF1">
    <property type="entry name" value="BLR2520 PROTEIN"/>
    <property type="match status" value="1"/>
</dbReference>
<dbReference type="AlphaFoldDB" id="A0A7X2S6Z3"/>
<dbReference type="Pfam" id="PF00903">
    <property type="entry name" value="Glyoxalase"/>
    <property type="match status" value="1"/>
</dbReference>
<dbReference type="InterPro" id="IPR004360">
    <property type="entry name" value="Glyas_Fos-R_dOase_dom"/>
</dbReference>
<dbReference type="PROSITE" id="PS51819">
    <property type="entry name" value="VOC"/>
    <property type="match status" value="1"/>
</dbReference>
<protein>
    <submittedName>
        <fullName evidence="2">Glyoxalase</fullName>
    </submittedName>
</protein>
<dbReference type="PANTHER" id="PTHR36503">
    <property type="entry name" value="BLR2520 PROTEIN"/>
    <property type="match status" value="1"/>
</dbReference>
<keyword evidence="3" id="KW-1185">Reference proteome</keyword>
<sequence>MIHQRISLLTVGAVNVKDLRSFYQKLGWEETESSSDEYAVFKTAGVLLSIYPQEELERDSGLQFSAGGYKAISFSINVNEPQEVDQAMEGIREAGAEIIKEPHEAFWGGRIAYFADPEKNLWEIAWNPSSVFDERGAMLDF</sequence>
<dbReference type="Gene3D" id="3.10.180.10">
    <property type="entry name" value="2,3-Dihydroxybiphenyl 1,2-Dioxygenase, domain 1"/>
    <property type="match status" value="1"/>
</dbReference>
<accession>A0A7X2S6Z3</accession>
<proteinExistence type="predicted"/>
<dbReference type="RefSeq" id="WP_155113294.1">
    <property type="nucleotide sequence ID" value="NZ_WMIB01000018.1"/>
</dbReference>
<evidence type="ECO:0000313" key="2">
    <source>
        <dbReference type="EMBL" id="MTH54783.1"/>
    </source>
</evidence>
<feature type="domain" description="VOC" evidence="1">
    <location>
        <begin position="5"/>
        <end position="127"/>
    </location>
</feature>
<dbReference type="EMBL" id="WMIB01000018">
    <property type="protein sequence ID" value="MTH54783.1"/>
    <property type="molecule type" value="Genomic_DNA"/>
</dbReference>
<gene>
    <name evidence="2" type="ORF">GKZ89_15370</name>
</gene>
<dbReference type="InterPro" id="IPR029068">
    <property type="entry name" value="Glyas_Bleomycin-R_OHBP_Dase"/>
</dbReference>
<name>A0A7X2S6Z3_9BACI</name>
<dbReference type="Proteomes" id="UP000434639">
    <property type="component" value="Unassembled WGS sequence"/>
</dbReference>
<dbReference type="InterPro" id="IPR037523">
    <property type="entry name" value="VOC_core"/>
</dbReference>
<evidence type="ECO:0000313" key="3">
    <source>
        <dbReference type="Proteomes" id="UP000434639"/>
    </source>
</evidence>
<comment type="caution">
    <text evidence="2">The sequence shown here is derived from an EMBL/GenBank/DDBJ whole genome shotgun (WGS) entry which is preliminary data.</text>
</comment>
<dbReference type="OrthoDB" id="9796521at2"/>